<feature type="transmembrane region" description="Helical" evidence="1">
    <location>
        <begin position="46"/>
        <end position="70"/>
    </location>
</feature>
<evidence type="ECO:0000313" key="3">
    <source>
        <dbReference type="Proteomes" id="UP000248863"/>
    </source>
</evidence>
<reference evidence="2 3" key="1">
    <citation type="submission" date="2017-07" db="EMBL/GenBank/DDBJ databases">
        <title>Draft Genome Sequences of Select Purple Nonsulfur Bacteria.</title>
        <authorList>
            <person name="Lasarre B."/>
            <person name="Mckinlay J.B."/>
        </authorList>
    </citation>
    <scope>NUCLEOTIDE SEQUENCE [LARGE SCALE GENOMIC DNA]</scope>
    <source>
        <strain evidence="2 3">DSM 11907</strain>
    </source>
</reference>
<evidence type="ECO:0000313" key="2">
    <source>
        <dbReference type="EMBL" id="RAI40278.1"/>
    </source>
</evidence>
<feature type="transmembrane region" description="Helical" evidence="1">
    <location>
        <begin position="12"/>
        <end position="34"/>
    </location>
</feature>
<evidence type="ECO:0000256" key="1">
    <source>
        <dbReference type="SAM" id="Phobius"/>
    </source>
</evidence>
<organism evidence="2 3">
    <name type="scientific">Rhodoplanes elegans</name>
    <dbReference type="NCBI Taxonomy" id="29408"/>
    <lineage>
        <taxon>Bacteria</taxon>
        <taxon>Pseudomonadati</taxon>
        <taxon>Pseudomonadota</taxon>
        <taxon>Alphaproteobacteria</taxon>
        <taxon>Hyphomicrobiales</taxon>
        <taxon>Nitrobacteraceae</taxon>
        <taxon>Rhodoplanes</taxon>
    </lineage>
</organism>
<dbReference type="AlphaFoldDB" id="A0A327KY00"/>
<keyword evidence="3" id="KW-1185">Reference proteome</keyword>
<protein>
    <submittedName>
        <fullName evidence="2">Uncharacterized protein</fullName>
    </submittedName>
</protein>
<dbReference type="Proteomes" id="UP000248863">
    <property type="component" value="Unassembled WGS sequence"/>
</dbReference>
<keyword evidence="1" id="KW-0812">Transmembrane</keyword>
<name>A0A327KY00_9BRAD</name>
<dbReference type="RefSeq" id="WP_111356372.1">
    <property type="nucleotide sequence ID" value="NZ_NHSK01000252.1"/>
</dbReference>
<proteinExistence type="predicted"/>
<accession>A0A327KY00</accession>
<sequence>MTTLLRSIKSRLAAVSAAHLRFVAAVMIGAYLVINTLLAVVSPLTAGWPFPALTAVVVPPMVLAMIHLVIPIARRVGSRP</sequence>
<gene>
    <name evidence="2" type="ORF">CH338_06780</name>
</gene>
<comment type="caution">
    <text evidence="2">The sequence shown here is derived from an EMBL/GenBank/DDBJ whole genome shotgun (WGS) entry which is preliminary data.</text>
</comment>
<keyword evidence="1" id="KW-1133">Transmembrane helix</keyword>
<dbReference type="OrthoDB" id="7376211at2"/>
<dbReference type="EMBL" id="NPEU01000045">
    <property type="protein sequence ID" value="RAI40278.1"/>
    <property type="molecule type" value="Genomic_DNA"/>
</dbReference>
<keyword evidence="1" id="KW-0472">Membrane</keyword>